<keyword evidence="5" id="KW-0732">Signal</keyword>
<feature type="signal peptide" evidence="5">
    <location>
        <begin position="1"/>
        <end position="20"/>
    </location>
</feature>
<protein>
    <recommendedName>
        <fullName evidence="3">17 kDa surface antigen</fullName>
    </recommendedName>
</protein>
<evidence type="ECO:0000256" key="5">
    <source>
        <dbReference type="SAM" id="SignalP"/>
    </source>
</evidence>
<dbReference type="EMBL" id="QVRA01000012">
    <property type="protein sequence ID" value="RJG53928.1"/>
    <property type="molecule type" value="Genomic_DNA"/>
</dbReference>
<organism evidence="7 8">
    <name type="scientific">Sphingobium terrigena</name>
    <dbReference type="NCBI Taxonomy" id="2304063"/>
    <lineage>
        <taxon>Bacteria</taxon>
        <taxon>Pseudomonadati</taxon>
        <taxon>Pseudomonadota</taxon>
        <taxon>Alphaproteobacteria</taxon>
        <taxon>Sphingomonadales</taxon>
        <taxon>Sphingomonadaceae</taxon>
        <taxon>Sphingobium</taxon>
    </lineage>
</organism>
<evidence type="ECO:0000256" key="4">
    <source>
        <dbReference type="ARBA" id="ARBA00023288"/>
    </source>
</evidence>
<evidence type="ECO:0000259" key="6">
    <source>
        <dbReference type="Pfam" id="PF05433"/>
    </source>
</evidence>
<feature type="domain" description="Glycine zipper 2TM" evidence="6">
    <location>
        <begin position="54"/>
        <end position="93"/>
    </location>
</feature>
<proteinExistence type="inferred from homology"/>
<feature type="chain" id="PRO_5019381675" description="17 kDa surface antigen" evidence="5">
    <location>
        <begin position="21"/>
        <end position="100"/>
    </location>
</feature>
<evidence type="ECO:0000313" key="7">
    <source>
        <dbReference type="EMBL" id="RJG53928.1"/>
    </source>
</evidence>
<name>A0A418YQY9_9SPHN</name>
<dbReference type="RefSeq" id="WP_119747644.1">
    <property type="nucleotide sequence ID" value="NZ_QVRA01000012.1"/>
</dbReference>
<dbReference type="OrthoDB" id="7450859at2"/>
<dbReference type="Pfam" id="PF05433">
    <property type="entry name" value="Rick_17kDa_Anti"/>
    <property type="match status" value="1"/>
</dbReference>
<comment type="similarity">
    <text evidence="2">Belongs to the rickettsiale 17 kDa surface antigen family.</text>
</comment>
<evidence type="ECO:0000256" key="1">
    <source>
        <dbReference type="ARBA" id="ARBA00004459"/>
    </source>
</evidence>
<gene>
    <name evidence="7" type="ORF">D0Z70_14200</name>
</gene>
<sequence>MRKTLLALAAVSLAVPLSMAVPTDGAQARKDHRYKEWRGRDGRTYCRKSNGTTGLIVGAAGGALLGRAIDTRGERTTGTILGAVGGGLLGKEIDSKRRCR</sequence>
<evidence type="ECO:0000256" key="3">
    <source>
        <dbReference type="ARBA" id="ARBA00015281"/>
    </source>
</evidence>
<accession>A0A418YQY9</accession>
<dbReference type="AlphaFoldDB" id="A0A418YQY9"/>
<dbReference type="InterPro" id="IPR008816">
    <property type="entry name" value="Gly_zipper_2TM_dom"/>
</dbReference>
<dbReference type="Proteomes" id="UP000283469">
    <property type="component" value="Unassembled WGS sequence"/>
</dbReference>
<comment type="subcellular location">
    <subcellularLocation>
        <location evidence="1">Cell outer membrane</location>
        <topology evidence="1">Lipid-anchor</topology>
    </subcellularLocation>
</comment>
<evidence type="ECO:0000313" key="8">
    <source>
        <dbReference type="Proteomes" id="UP000283469"/>
    </source>
</evidence>
<reference evidence="7 8" key="1">
    <citation type="submission" date="2018-08" db="EMBL/GenBank/DDBJ databases">
        <title>Sphingobium sp. EO9.</title>
        <authorList>
            <person name="Park Y."/>
            <person name="Kim K.H."/>
            <person name="Jeon C.O."/>
        </authorList>
    </citation>
    <scope>NUCLEOTIDE SEQUENCE [LARGE SCALE GENOMIC DNA]</scope>
    <source>
        <strain evidence="7 8">EO9</strain>
    </source>
</reference>
<keyword evidence="4" id="KW-0449">Lipoprotein</keyword>
<comment type="caution">
    <text evidence="7">The sequence shown here is derived from an EMBL/GenBank/DDBJ whole genome shotgun (WGS) entry which is preliminary data.</text>
</comment>
<evidence type="ECO:0000256" key="2">
    <source>
        <dbReference type="ARBA" id="ARBA00008681"/>
    </source>
</evidence>
<keyword evidence="8" id="KW-1185">Reference proteome</keyword>
<dbReference type="GO" id="GO:0009279">
    <property type="term" value="C:cell outer membrane"/>
    <property type="evidence" value="ECO:0007669"/>
    <property type="project" value="UniProtKB-SubCell"/>
</dbReference>